<accession>A0ABP7QAJ3</accession>
<evidence type="ECO:0008006" key="4">
    <source>
        <dbReference type="Google" id="ProtNLM"/>
    </source>
</evidence>
<keyword evidence="1" id="KW-0812">Transmembrane</keyword>
<organism evidence="2 3">
    <name type="scientific">Allohahella marinimesophila</name>
    <dbReference type="NCBI Taxonomy" id="1054972"/>
    <lineage>
        <taxon>Bacteria</taxon>
        <taxon>Pseudomonadati</taxon>
        <taxon>Pseudomonadota</taxon>
        <taxon>Gammaproteobacteria</taxon>
        <taxon>Oceanospirillales</taxon>
        <taxon>Hahellaceae</taxon>
        <taxon>Allohahella</taxon>
    </lineage>
</organism>
<evidence type="ECO:0000256" key="1">
    <source>
        <dbReference type="SAM" id="Phobius"/>
    </source>
</evidence>
<evidence type="ECO:0000313" key="2">
    <source>
        <dbReference type="EMBL" id="GAA3979377.1"/>
    </source>
</evidence>
<keyword evidence="3" id="KW-1185">Reference proteome</keyword>
<dbReference type="Pfam" id="PF14316">
    <property type="entry name" value="DUF4381"/>
    <property type="match status" value="1"/>
</dbReference>
<keyword evidence="1" id="KW-0472">Membrane</keyword>
<dbReference type="Proteomes" id="UP001501337">
    <property type="component" value="Unassembled WGS sequence"/>
</dbReference>
<gene>
    <name evidence="2" type="ORF">GCM10022278_39870</name>
</gene>
<dbReference type="EMBL" id="BAABBO010000024">
    <property type="protein sequence ID" value="GAA3979377.1"/>
    <property type="molecule type" value="Genomic_DNA"/>
</dbReference>
<feature type="transmembrane region" description="Helical" evidence="1">
    <location>
        <begin position="30"/>
        <end position="51"/>
    </location>
</feature>
<dbReference type="InterPro" id="IPR025489">
    <property type="entry name" value="DUF4381"/>
</dbReference>
<sequence>MNQQLVEAVRQLPLNPLIDPSPVSWWPPALGWWMLVLLVIVTGLLLWFIGYRRYLQPALRLQRQKKRLRQEILPLLRDRGSEAATSINRILKAHLLSLGHTECKTLTGQAWLNYLSAQAQLQPAEADALAPLGSASYRPPASHVDGGPSDKAFARAILLLARRLSPGSSGLAEKRGIVNG</sequence>
<reference evidence="3" key="1">
    <citation type="journal article" date="2019" name="Int. J. Syst. Evol. Microbiol.">
        <title>The Global Catalogue of Microorganisms (GCM) 10K type strain sequencing project: providing services to taxonomists for standard genome sequencing and annotation.</title>
        <authorList>
            <consortium name="The Broad Institute Genomics Platform"/>
            <consortium name="The Broad Institute Genome Sequencing Center for Infectious Disease"/>
            <person name="Wu L."/>
            <person name="Ma J."/>
        </authorList>
    </citation>
    <scope>NUCLEOTIDE SEQUENCE [LARGE SCALE GENOMIC DNA]</scope>
    <source>
        <strain evidence="3">JCM 17555</strain>
    </source>
</reference>
<keyword evidence="1" id="KW-1133">Transmembrane helix</keyword>
<dbReference type="RefSeq" id="WP_344809739.1">
    <property type="nucleotide sequence ID" value="NZ_BAABBO010000024.1"/>
</dbReference>
<protein>
    <recommendedName>
        <fullName evidence="4">DUF4381 domain-containing protein</fullName>
    </recommendedName>
</protein>
<proteinExistence type="predicted"/>
<comment type="caution">
    <text evidence="2">The sequence shown here is derived from an EMBL/GenBank/DDBJ whole genome shotgun (WGS) entry which is preliminary data.</text>
</comment>
<evidence type="ECO:0000313" key="3">
    <source>
        <dbReference type="Proteomes" id="UP001501337"/>
    </source>
</evidence>
<name>A0ABP7QAJ3_9GAMM</name>